<evidence type="ECO:0000313" key="1">
    <source>
        <dbReference type="EMBL" id="OCH89315.1"/>
    </source>
</evidence>
<dbReference type="EMBL" id="KV722429">
    <property type="protein sequence ID" value="OCH89315.1"/>
    <property type="molecule type" value="Genomic_DNA"/>
</dbReference>
<proteinExistence type="predicted"/>
<organism evidence="1 2">
    <name type="scientific">Obba rivulosa</name>
    <dbReference type="NCBI Taxonomy" id="1052685"/>
    <lineage>
        <taxon>Eukaryota</taxon>
        <taxon>Fungi</taxon>
        <taxon>Dikarya</taxon>
        <taxon>Basidiomycota</taxon>
        <taxon>Agaricomycotina</taxon>
        <taxon>Agaricomycetes</taxon>
        <taxon>Polyporales</taxon>
        <taxon>Gelatoporiaceae</taxon>
        <taxon>Obba</taxon>
    </lineage>
</organism>
<keyword evidence="2" id="KW-1185">Reference proteome</keyword>
<dbReference type="OrthoDB" id="10616426at2759"/>
<accession>A0A8E2AVZ5</accession>
<sequence>MTELAPRRTKFLEAKFITEDFQWPTVASHIITIGIRISNSTAGDSLIAPSSKPTFIPPEVLYPILLEAVLIYIEELFLDALKNEDIDLERLSAHPLLTFLHVSYQFRETTFVVLRDTLGLQRCPDGGLLSGGWDEVKRLRKALHMARYARNKDAWSQFTDNMRLSGPLFELYFALVQFEWETRRLIRRSHWSKRRYQAAVQTCRLLFVLGLCMRSQLGAWFESRFTLHIAARYFIMSQFNSTFMADLIFEGLTLWERDVRIQEEMPERRYFRNSSRRWWHVCIIGELSIASTRRSCERHGHPTIFKHIYGIPVLYQATLCAVRVSSLGCKAYLSGDT</sequence>
<gene>
    <name evidence="1" type="ORF">OBBRIDRAFT_794358</name>
</gene>
<dbReference type="Proteomes" id="UP000250043">
    <property type="component" value="Unassembled WGS sequence"/>
</dbReference>
<name>A0A8E2AVZ5_9APHY</name>
<dbReference type="AlphaFoldDB" id="A0A8E2AVZ5"/>
<reference evidence="1 2" key="1">
    <citation type="submission" date="2016-07" db="EMBL/GenBank/DDBJ databases">
        <title>Draft genome of the white-rot fungus Obba rivulosa 3A-2.</title>
        <authorList>
            <consortium name="DOE Joint Genome Institute"/>
            <person name="Miettinen O."/>
            <person name="Riley R."/>
            <person name="Acob R."/>
            <person name="Barry K."/>
            <person name="Cullen D."/>
            <person name="De Vries R."/>
            <person name="Hainaut M."/>
            <person name="Hatakka A."/>
            <person name="Henrissat B."/>
            <person name="Hilden K."/>
            <person name="Kuo R."/>
            <person name="Labutti K."/>
            <person name="Lipzen A."/>
            <person name="Makela M.R."/>
            <person name="Sandor L."/>
            <person name="Spatafora J.W."/>
            <person name="Grigoriev I.V."/>
            <person name="Hibbett D.S."/>
        </authorList>
    </citation>
    <scope>NUCLEOTIDE SEQUENCE [LARGE SCALE GENOMIC DNA]</scope>
    <source>
        <strain evidence="1 2">3A-2</strain>
    </source>
</reference>
<evidence type="ECO:0000313" key="2">
    <source>
        <dbReference type="Proteomes" id="UP000250043"/>
    </source>
</evidence>
<protein>
    <submittedName>
        <fullName evidence="1">Uncharacterized protein</fullName>
    </submittedName>
</protein>